<sequence length="258" mass="28751">MIHVEDLSKAFLDYQRGWVHAVRGVSFACRPGEIFGLLGPNGAGKTTTLRILSTVLRPTGGRAVVAGYDVVQHPQQVRRHIGYMSASTGIYDRMTAWELVEYFGRLYGMDRGTLRARMESIFDWLKMDDFRDTLCSKLSTGMKQKVSIARTVVHDPPVLIFDEPTSGLDVLVQRSVVQKILELRDMGKTILFSTHSMHEVSKLCQKVAIIHRGVLQASGTPGELLERFGQPDLEELFFALVERADREAEASGSGALAR</sequence>
<evidence type="ECO:0000256" key="4">
    <source>
        <dbReference type="ARBA" id="ARBA00022741"/>
    </source>
</evidence>
<gene>
    <name evidence="7" type="primary">ybhF_3</name>
    <name evidence="7" type="ORF">OJF2_18010</name>
</gene>
<comment type="similarity">
    <text evidence="1">Belongs to the ABC transporter superfamily.</text>
</comment>
<dbReference type="GO" id="GO:0016887">
    <property type="term" value="F:ATP hydrolysis activity"/>
    <property type="evidence" value="ECO:0007669"/>
    <property type="project" value="InterPro"/>
</dbReference>
<keyword evidence="8" id="KW-1185">Reference proteome</keyword>
<proteinExistence type="inferred from homology"/>
<evidence type="ECO:0000259" key="6">
    <source>
        <dbReference type="PROSITE" id="PS50893"/>
    </source>
</evidence>
<dbReference type="GO" id="GO:0005524">
    <property type="term" value="F:ATP binding"/>
    <property type="evidence" value="ECO:0007669"/>
    <property type="project" value="UniProtKB-KW"/>
</dbReference>
<dbReference type="PANTHER" id="PTHR42711">
    <property type="entry name" value="ABC TRANSPORTER ATP-BINDING PROTEIN"/>
    <property type="match status" value="1"/>
</dbReference>
<keyword evidence="5 7" id="KW-0067">ATP-binding</keyword>
<name>A0A5B9W068_9BACT</name>
<dbReference type="PROSITE" id="PS50893">
    <property type="entry name" value="ABC_TRANSPORTER_2"/>
    <property type="match status" value="1"/>
</dbReference>
<keyword evidence="2" id="KW-0813">Transport</keyword>
<dbReference type="EMBL" id="CP042997">
    <property type="protein sequence ID" value="QEH33300.1"/>
    <property type="molecule type" value="Genomic_DNA"/>
</dbReference>
<evidence type="ECO:0000256" key="5">
    <source>
        <dbReference type="ARBA" id="ARBA00022840"/>
    </source>
</evidence>
<accession>A0A5B9W068</accession>
<evidence type="ECO:0000256" key="3">
    <source>
        <dbReference type="ARBA" id="ARBA00022458"/>
    </source>
</evidence>
<dbReference type="InterPro" id="IPR050763">
    <property type="entry name" value="ABC_transporter_ATP-binding"/>
</dbReference>
<keyword evidence="3" id="KW-0536">Nodulation</keyword>
<dbReference type="InterPro" id="IPR003439">
    <property type="entry name" value="ABC_transporter-like_ATP-bd"/>
</dbReference>
<dbReference type="PANTHER" id="PTHR42711:SF5">
    <property type="entry name" value="ABC TRANSPORTER ATP-BINDING PROTEIN NATA"/>
    <property type="match status" value="1"/>
</dbReference>
<evidence type="ECO:0000256" key="1">
    <source>
        <dbReference type="ARBA" id="ARBA00005417"/>
    </source>
</evidence>
<dbReference type="InterPro" id="IPR003593">
    <property type="entry name" value="AAA+_ATPase"/>
</dbReference>
<reference evidence="7 8" key="1">
    <citation type="submission" date="2019-08" db="EMBL/GenBank/DDBJ databases">
        <title>Deep-cultivation of Planctomycetes and their phenomic and genomic characterization uncovers novel biology.</title>
        <authorList>
            <person name="Wiegand S."/>
            <person name="Jogler M."/>
            <person name="Boedeker C."/>
            <person name="Pinto D."/>
            <person name="Vollmers J."/>
            <person name="Rivas-Marin E."/>
            <person name="Kohn T."/>
            <person name="Peeters S.H."/>
            <person name="Heuer A."/>
            <person name="Rast P."/>
            <person name="Oberbeckmann S."/>
            <person name="Bunk B."/>
            <person name="Jeske O."/>
            <person name="Meyerdierks A."/>
            <person name="Storesund J.E."/>
            <person name="Kallscheuer N."/>
            <person name="Luecker S."/>
            <person name="Lage O.M."/>
            <person name="Pohl T."/>
            <person name="Merkel B.J."/>
            <person name="Hornburger P."/>
            <person name="Mueller R.-W."/>
            <person name="Bruemmer F."/>
            <person name="Labrenz M."/>
            <person name="Spormann A.M."/>
            <person name="Op den Camp H."/>
            <person name="Overmann J."/>
            <person name="Amann R."/>
            <person name="Jetten M.S.M."/>
            <person name="Mascher T."/>
            <person name="Medema M.H."/>
            <person name="Devos D.P."/>
            <person name="Kaster A.-K."/>
            <person name="Ovreas L."/>
            <person name="Rohde M."/>
            <person name="Galperin M.Y."/>
            <person name="Jogler C."/>
        </authorList>
    </citation>
    <scope>NUCLEOTIDE SEQUENCE [LARGE SCALE GENOMIC DNA]</scope>
    <source>
        <strain evidence="7 8">OJF2</strain>
    </source>
</reference>
<protein>
    <submittedName>
        <fullName evidence="7">Putative ABC transporter ATP-binding protein YbhF</fullName>
    </submittedName>
</protein>
<dbReference type="InterPro" id="IPR027417">
    <property type="entry name" value="P-loop_NTPase"/>
</dbReference>
<dbReference type="AlphaFoldDB" id="A0A5B9W068"/>
<evidence type="ECO:0000313" key="8">
    <source>
        <dbReference type="Proteomes" id="UP000324233"/>
    </source>
</evidence>
<evidence type="ECO:0000313" key="7">
    <source>
        <dbReference type="EMBL" id="QEH33300.1"/>
    </source>
</evidence>
<feature type="domain" description="ABC transporter" evidence="6">
    <location>
        <begin position="2"/>
        <end position="237"/>
    </location>
</feature>
<evidence type="ECO:0000256" key="2">
    <source>
        <dbReference type="ARBA" id="ARBA00022448"/>
    </source>
</evidence>
<dbReference type="Proteomes" id="UP000324233">
    <property type="component" value="Chromosome"/>
</dbReference>
<keyword evidence="4" id="KW-0547">Nucleotide-binding</keyword>
<dbReference type="SMART" id="SM00382">
    <property type="entry name" value="AAA"/>
    <property type="match status" value="1"/>
</dbReference>
<dbReference type="Pfam" id="PF00005">
    <property type="entry name" value="ABC_tran"/>
    <property type="match status" value="1"/>
</dbReference>
<dbReference type="OrthoDB" id="9795548at2"/>
<dbReference type="RefSeq" id="WP_148593077.1">
    <property type="nucleotide sequence ID" value="NZ_CP042997.1"/>
</dbReference>
<dbReference type="Gene3D" id="3.40.50.300">
    <property type="entry name" value="P-loop containing nucleotide triphosphate hydrolases"/>
    <property type="match status" value="1"/>
</dbReference>
<dbReference type="KEGG" id="agv:OJF2_18010"/>
<dbReference type="SUPFAM" id="SSF52540">
    <property type="entry name" value="P-loop containing nucleoside triphosphate hydrolases"/>
    <property type="match status" value="1"/>
</dbReference>
<organism evidence="7 8">
    <name type="scientific">Aquisphaera giovannonii</name>
    <dbReference type="NCBI Taxonomy" id="406548"/>
    <lineage>
        <taxon>Bacteria</taxon>
        <taxon>Pseudomonadati</taxon>
        <taxon>Planctomycetota</taxon>
        <taxon>Planctomycetia</taxon>
        <taxon>Isosphaerales</taxon>
        <taxon>Isosphaeraceae</taxon>
        <taxon>Aquisphaera</taxon>
    </lineage>
</organism>